<dbReference type="EMBL" id="MU274904">
    <property type="protein sequence ID" value="KAI0092270.1"/>
    <property type="molecule type" value="Genomic_DNA"/>
</dbReference>
<accession>A0ACB8UDC3</accession>
<keyword evidence="2" id="KW-1185">Reference proteome</keyword>
<name>A0ACB8UDC3_9APHY</name>
<gene>
    <name evidence="1" type="ORF">BDY19DRAFT_590235</name>
</gene>
<reference evidence="1" key="1">
    <citation type="journal article" date="2021" name="Environ. Microbiol.">
        <title>Gene family expansions and transcriptome signatures uncover fungal adaptations to wood decay.</title>
        <authorList>
            <person name="Hage H."/>
            <person name="Miyauchi S."/>
            <person name="Viragh M."/>
            <person name="Drula E."/>
            <person name="Min B."/>
            <person name="Chaduli D."/>
            <person name="Navarro D."/>
            <person name="Favel A."/>
            <person name="Norest M."/>
            <person name="Lesage-Meessen L."/>
            <person name="Balint B."/>
            <person name="Merenyi Z."/>
            <person name="de Eugenio L."/>
            <person name="Morin E."/>
            <person name="Martinez A.T."/>
            <person name="Baldrian P."/>
            <person name="Stursova M."/>
            <person name="Martinez M.J."/>
            <person name="Novotny C."/>
            <person name="Magnuson J.K."/>
            <person name="Spatafora J.W."/>
            <person name="Maurice S."/>
            <person name="Pangilinan J."/>
            <person name="Andreopoulos W."/>
            <person name="LaButti K."/>
            <person name="Hundley H."/>
            <person name="Na H."/>
            <person name="Kuo A."/>
            <person name="Barry K."/>
            <person name="Lipzen A."/>
            <person name="Henrissat B."/>
            <person name="Riley R."/>
            <person name="Ahrendt S."/>
            <person name="Nagy L.G."/>
            <person name="Grigoriev I.V."/>
            <person name="Martin F."/>
            <person name="Rosso M.N."/>
        </authorList>
    </citation>
    <scope>NUCLEOTIDE SEQUENCE</scope>
    <source>
        <strain evidence="1">CBS 384.51</strain>
    </source>
</reference>
<proteinExistence type="predicted"/>
<evidence type="ECO:0000313" key="2">
    <source>
        <dbReference type="Proteomes" id="UP001055072"/>
    </source>
</evidence>
<protein>
    <submittedName>
        <fullName evidence="1">Uncharacterized protein</fullName>
    </submittedName>
</protein>
<dbReference type="Proteomes" id="UP001055072">
    <property type="component" value="Unassembled WGS sequence"/>
</dbReference>
<sequence>MAFFSRPSSSAVKIVAPSLSYSEPSSPKAQRKDSTQRQCRNILIYGSCKFEDKGCIYYHPPVRTRVEY</sequence>
<organism evidence="1 2">
    <name type="scientific">Irpex rosettiformis</name>
    <dbReference type="NCBI Taxonomy" id="378272"/>
    <lineage>
        <taxon>Eukaryota</taxon>
        <taxon>Fungi</taxon>
        <taxon>Dikarya</taxon>
        <taxon>Basidiomycota</taxon>
        <taxon>Agaricomycotina</taxon>
        <taxon>Agaricomycetes</taxon>
        <taxon>Polyporales</taxon>
        <taxon>Irpicaceae</taxon>
        <taxon>Irpex</taxon>
    </lineage>
</organism>
<evidence type="ECO:0000313" key="1">
    <source>
        <dbReference type="EMBL" id="KAI0092270.1"/>
    </source>
</evidence>
<comment type="caution">
    <text evidence="1">The sequence shown here is derived from an EMBL/GenBank/DDBJ whole genome shotgun (WGS) entry which is preliminary data.</text>
</comment>